<feature type="region of interest" description="Disordered" evidence="1">
    <location>
        <begin position="1"/>
        <end position="46"/>
    </location>
</feature>
<protein>
    <submittedName>
        <fullName evidence="2">Endonuclease domain of the non-LTR retrotransposon LINE-1</fullName>
    </submittedName>
</protein>
<feature type="compositionally biased region" description="Basic and acidic residues" evidence="1">
    <location>
        <begin position="15"/>
        <end position="33"/>
    </location>
</feature>
<sequence>MVQDMAGCRKQSSQIDKKEKEEGVDPDARDTKQATESPANHIHDVESTAPDALKLVTGDFNNCDVSKCLVGYQKQVTCPTRKDRTLDLFYCNLKHAYTCKQLPNLGRWDHNMVSLSPKYRPLVQCSA</sequence>
<dbReference type="Proteomes" id="UP000762676">
    <property type="component" value="Unassembled WGS sequence"/>
</dbReference>
<proteinExistence type="predicted"/>
<gene>
    <name evidence="2" type="ORF">ElyMa_005489400</name>
</gene>
<organism evidence="2 3">
    <name type="scientific">Elysia marginata</name>
    <dbReference type="NCBI Taxonomy" id="1093978"/>
    <lineage>
        <taxon>Eukaryota</taxon>
        <taxon>Metazoa</taxon>
        <taxon>Spiralia</taxon>
        <taxon>Lophotrochozoa</taxon>
        <taxon>Mollusca</taxon>
        <taxon>Gastropoda</taxon>
        <taxon>Heterobranchia</taxon>
        <taxon>Euthyneura</taxon>
        <taxon>Panpulmonata</taxon>
        <taxon>Sacoglossa</taxon>
        <taxon>Placobranchoidea</taxon>
        <taxon>Plakobranchidae</taxon>
        <taxon>Elysia</taxon>
    </lineage>
</organism>
<evidence type="ECO:0000313" key="3">
    <source>
        <dbReference type="Proteomes" id="UP000762676"/>
    </source>
</evidence>
<keyword evidence="2" id="KW-0255">Endonuclease</keyword>
<dbReference type="PANTHER" id="PTHR47510:SF3">
    <property type="entry name" value="ENDO_EXONUCLEASE_PHOSPHATASE DOMAIN-CONTAINING PROTEIN"/>
    <property type="match status" value="1"/>
</dbReference>
<keyword evidence="2" id="KW-0540">Nuclease</keyword>
<comment type="caution">
    <text evidence="2">The sequence shown here is derived from an EMBL/GenBank/DDBJ whole genome shotgun (WGS) entry which is preliminary data.</text>
</comment>
<dbReference type="PANTHER" id="PTHR47510">
    <property type="entry name" value="REVERSE TRANSCRIPTASE DOMAIN-CONTAINING PROTEIN"/>
    <property type="match status" value="1"/>
</dbReference>
<keyword evidence="3" id="KW-1185">Reference proteome</keyword>
<evidence type="ECO:0000313" key="2">
    <source>
        <dbReference type="EMBL" id="GFR63716.1"/>
    </source>
</evidence>
<name>A0AAV4ET77_9GAST</name>
<dbReference type="GO" id="GO:0004519">
    <property type="term" value="F:endonuclease activity"/>
    <property type="evidence" value="ECO:0007669"/>
    <property type="project" value="UniProtKB-KW"/>
</dbReference>
<dbReference type="EMBL" id="BMAT01010945">
    <property type="protein sequence ID" value="GFR63716.1"/>
    <property type="molecule type" value="Genomic_DNA"/>
</dbReference>
<keyword evidence="2" id="KW-0378">Hydrolase</keyword>
<dbReference type="AlphaFoldDB" id="A0AAV4ET77"/>
<evidence type="ECO:0000256" key="1">
    <source>
        <dbReference type="SAM" id="MobiDB-lite"/>
    </source>
</evidence>
<accession>A0AAV4ET77</accession>
<reference evidence="2 3" key="1">
    <citation type="journal article" date="2021" name="Elife">
        <title>Chloroplast acquisition without the gene transfer in kleptoplastic sea slugs, Plakobranchus ocellatus.</title>
        <authorList>
            <person name="Maeda T."/>
            <person name="Takahashi S."/>
            <person name="Yoshida T."/>
            <person name="Shimamura S."/>
            <person name="Takaki Y."/>
            <person name="Nagai Y."/>
            <person name="Toyoda A."/>
            <person name="Suzuki Y."/>
            <person name="Arimoto A."/>
            <person name="Ishii H."/>
            <person name="Satoh N."/>
            <person name="Nishiyama T."/>
            <person name="Hasebe M."/>
            <person name="Maruyama T."/>
            <person name="Minagawa J."/>
            <person name="Obokata J."/>
            <person name="Shigenobu S."/>
        </authorList>
    </citation>
    <scope>NUCLEOTIDE SEQUENCE [LARGE SCALE GENOMIC DNA]</scope>
</reference>